<dbReference type="AlphaFoldDB" id="A0A8X6HGC6"/>
<evidence type="ECO:0000256" key="1">
    <source>
        <dbReference type="SAM" id="MobiDB-lite"/>
    </source>
</evidence>
<accession>A0A8X6HGC6</accession>
<proteinExistence type="predicted"/>
<feature type="region of interest" description="Disordered" evidence="1">
    <location>
        <begin position="65"/>
        <end position="84"/>
    </location>
</feature>
<feature type="compositionally biased region" description="Polar residues" evidence="1">
    <location>
        <begin position="73"/>
        <end position="84"/>
    </location>
</feature>
<name>A0A8X6HGC6_TRICU</name>
<keyword evidence="3" id="KW-1185">Reference proteome</keyword>
<feature type="region of interest" description="Disordered" evidence="1">
    <location>
        <begin position="1"/>
        <end position="25"/>
    </location>
</feature>
<dbReference type="EMBL" id="BMAO01008296">
    <property type="protein sequence ID" value="GFR22353.1"/>
    <property type="molecule type" value="Genomic_DNA"/>
</dbReference>
<dbReference type="OrthoDB" id="6425297at2759"/>
<evidence type="ECO:0000313" key="3">
    <source>
        <dbReference type="Proteomes" id="UP000887116"/>
    </source>
</evidence>
<sequence>MCPTVKDGHPPGSTHRRDPTTASRGNFCLLRFRPGPVRSSSDDLVRQSSLRHTISTRCLARTPVQHRAAVDRTPNSTPSNNLDFRSSWITRPRHRSQSIRFFLLRYISNLE</sequence>
<organism evidence="2 3">
    <name type="scientific">Trichonephila clavata</name>
    <name type="common">Joro spider</name>
    <name type="synonym">Nephila clavata</name>
    <dbReference type="NCBI Taxonomy" id="2740835"/>
    <lineage>
        <taxon>Eukaryota</taxon>
        <taxon>Metazoa</taxon>
        <taxon>Ecdysozoa</taxon>
        <taxon>Arthropoda</taxon>
        <taxon>Chelicerata</taxon>
        <taxon>Arachnida</taxon>
        <taxon>Araneae</taxon>
        <taxon>Araneomorphae</taxon>
        <taxon>Entelegynae</taxon>
        <taxon>Araneoidea</taxon>
        <taxon>Nephilidae</taxon>
        <taxon>Trichonephila</taxon>
    </lineage>
</organism>
<comment type="caution">
    <text evidence="2">The sequence shown here is derived from an EMBL/GenBank/DDBJ whole genome shotgun (WGS) entry which is preliminary data.</text>
</comment>
<protein>
    <submittedName>
        <fullName evidence="2">Uncharacterized protein</fullName>
    </submittedName>
</protein>
<reference evidence="2" key="1">
    <citation type="submission" date="2020-07" db="EMBL/GenBank/DDBJ databases">
        <title>Multicomponent nature underlies the extraordinary mechanical properties of spider dragline silk.</title>
        <authorList>
            <person name="Kono N."/>
            <person name="Nakamura H."/>
            <person name="Mori M."/>
            <person name="Yoshida Y."/>
            <person name="Ohtoshi R."/>
            <person name="Malay A.D."/>
            <person name="Moran D.A.P."/>
            <person name="Tomita M."/>
            <person name="Numata K."/>
            <person name="Arakawa K."/>
        </authorList>
    </citation>
    <scope>NUCLEOTIDE SEQUENCE</scope>
</reference>
<evidence type="ECO:0000313" key="2">
    <source>
        <dbReference type="EMBL" id="GFR22353.1"/>
    </source>
</evidence>
<dbReference type="Proteomes" id="UP000887116">
    <property type="component" value="Unassembled WGS sequence"/>
</dbReference>
<gene>
    <name evidence="2" type="primary">X975_19031</name>
    <name evidence="2" type="ORF">TNCT_371781</name>
</gene>